<dbReference type="Pfam" id="PF13148">
    <property type="entry name" value="DUF3987"/>
    <property type="match status" value="1"/>
</dbReference>
<accession>A0A255XS90</accession>
<evidence type="ECO:0000313" key="2">
    <source>
        <dbReference type="Proteomes" id="UP000216361"/>
    </source>
</evidence>
<dbReference type="EMBL" id="NOXS01000031">
    <property type="protein sequence ID" value="OYQ19295.1"/>
    <property type="molecule type" value="Genomic_DNA"/>
</dbReference>
<protein>
    <recommendedName>
        <fullName evidence="3">DUF3987 domain-containing protein</fullName>
    </recommendedName>
</protein>
<comment type="caution">
    <text evidence="1">The sequence shown here is derived from an EMBL/GenBank/DDBJ whole genome shotgun (WGS) entry which is preliminary data.</text>
</comment>
<keyword evidence="2" id="KW-1185">Reference proteome</keyword>
<sequence>MVSYPFPSSNQPNHYSTHENDIKNKTQSINIHNNFFDAQKRYIKHQEEIKSLHDELSIQNYLRSIPTQYIPSIDYPRSPLLIDDIFSKNTSDFLKNLSTTLAVPIEIATVCMLSTVCTATRGRVSVRLSSLHKEVLTEYFLISAPSDSRKDNTAHFFRNTLLKAHESMVPDKKILNSNTFREIIKRMSSKRKKMIENEIEKNISQDCDIVAEILKQKNAIELIEKTSSCAHQIKLIIDTPTATSLIRALNTQDEFICIFDVEGRFLEKIKHENIQNIIIKSYDAESYLGGSDIKLNVDLNSPITSMCLLTNPEIYQDFYQDENIMRSDISSRFLPIFLGQSFIEKNLSEDISEEIQEWLQKKIRSIMSVERPRSDNSEKIFNEIILSTEAKEYFSYFRGRNDVEAFVSGKNYAHRAFKNRKPSHLIRLAGILHILENDQFIDNEISAKTIKSADILLKFFDVYAQSAFDNQYQKSLNVANKILNWIYRHKKSSFEERDAQRGVGRCTIEEIRSGIDILETNLYLGRLHLKNLKFVVNPNLITQTNLISPNPNIGSSGIDYS</sequence>
<gene>
    <name evidence="1" type="ORF">CHR90_07605</name>
</gene>
<evidence type="ECO:0008006" key="3">
    <source>
        <dbReference type="Google" id="ProtNLM"/>
    </source>
</evidence>
<dbReference type="AlphaFoldDB" id="A0A255XS90"/>
<reference evidence="1 2" key="1">
    <citation type="submission" date="2017-07" db="EMBL/GenBank/DDBJ databases">
        <title>Elstera cyanobacteriorum sp. nov., a novel bacterium isolated from cyanobacterial aggregates in a eutrophic lake.</title>
        <authorList>
            <person name="Cai H."/>
        </authorList>
    </citation>
    <scope>NUCLEOTIDE SEQUENCE [LARGE SCALE GENOMIC DNA]</scope>
    <source>
        <strain evidence="1 2">TH019</strain>
    </source>
</reference>
<dbReference type="Proteomes" id="UP000216361">
    <property type="component" value="Unassembled WGS sequence"/>
</dbReference>
<dbReference type="RefSeq" id="WP_094408399.1">
    <property type="nucleotide sequence ID" value="NZ_BMJZ01000004.1"/>
</dbReference>
<dbReference type="InterPro" id="IPR025048">
    <property type="entry name" value="DUF3987"/>
</dbReference>
<name>A0A255XS90_9PROT</name>
<evidence type="ECO:0000313" key="1">
    <source>
        <dbReference type="EMBL" id="OYQ19295.1"/>
    </source>
</evidence>
<proteinExistence type="predicted"/>
<organism evidence="1 2">
    <name type="scientific">Elstera cyanobacteriorum</name>
    <dbReference type="NCBI Taxonomy" id="2022747"/>
    <lineage>
        <taxon>Bacteria</taxon>
        <taxon>Pseudomonadati</taxon>
        <taxon>Pseudomonadota</taxon>
        <taxon>Alphaproteobacteria</taxon>
        <taxon>Rhodospirillales</taxon>
        <taxon>Rhodospirillaceae</taxon>
        <taxon>Elstera</taxon>
    </lineage>
</organism>